<reference evidence="2" key="1">
    <citation type="submission" date="2020-06" db="EMBL/GenBank/DDBJ databases">
        <title>A chromosome-scale genome assembly of Talaromyces rugulosus W13939.</title>
        <authorList>
            <person name="Wang B."/>
            <person name="Guo L."/>
            <person name="Ye K."/>
            <person name="Wang L."/>
        </authorList>
    </citation>
    <scope>NUCLEOTIDE SEQUENCE [LARGE SCALE GENOMIC DNA]</scope>
    <source>
        <strain evidence="2">W13939</strain>
    </source>
</reference>
<dbReference type="GeneID" id="55990429"/>
<gene>
    <name evidence="1" type="ORF">TRUGW13939_02922</name>
</gene>
<dbReference type="Proteomes" id="UP000509510">
    <property type="component" value="Chromosome II"/>
</dbReference>
<name>A0A7H8QPE1_TALRU</name>
<evidence type="ECO:0000313" key="2">
    <source>
        <dbReference type="Proteomes" id="UP000509510"/>
    </source>
</evidence>
<organism evidence="1 2">
    <name type="scientific">Talaromyces rugulosus</name>
    <name type="common">Penicillium rugulosum</name>
    <dbReference type="NCBI Taxonomy" id="121627"/>
    <lineage>
        <taxon>Eukaryota</taxon>
        <taxon>Fungi</taxon>
        <taxon>Dikarya</taxon>
        <taxon>Ascomycota</taxon>
        <taxon>Pezizomycotina</taxon>
        <taxon>Eurotiomycetes</taxon>
        <taxon>Eurotiomycetidae</taxon>
        <taxon>Eurotiales</taxon>
        <taxon>Trichocomaceae</taxon>
        <taxon>Talaromyces</taxon>
        <taxon>Talaromyces sect. Islandici</taxon>
    </lineage>
</organism>
<dbReference type="RefSeq" id="XP_035342002.1">
    <property type="nucleotide sequence ID" value="XM_035486109.1"/>
</dbReference>
<evidence type="ECO:0000313" key="1">
    <source>
        <dbReference type="EMBL" id="QKX55824.1"/>
    </source>
</evidence>
<proteinExistence type="predicted"/>
<accession>A0A7H8QPE1</accession>
<sequence>MIVRLVSGSFLPDHNGVPVILFSFTGDTRGRMLKARMNEKSLVNRESEFYDFSPRVGAHLILFVRYMTSRLQGTTQTLDRPEIRSSIATYIESYTIDHLEASGYIR</sequence>
<dbReference type="OrthoDB" id="4226581at2759"/>
<dbReference type="EMBL" id="CP055899">
    <property type="protein sequence ID" value="QKX55824.1"/>
    <property type="molecule type" value="Genomic_DNA"/>
</dbReference>
<dbReference type="KEGG" id="trg:TRUGW13939_02922"/>
<keyword evidence="2" id="KW-1185">Reference proteome</keyword>
<dbReference type="AlphaFoldDB" id="A0A7H8QPE1"/>
<protein>
    <submittedName>
        <fullName evidence="1">Uncharacterized protein</fullName>
    </submittedName>
</protein>